<evidence type="ECO:0000313" key="3">
    <source>
        <dbReference type="Proteomes" id="UP000294359"/>
    </source>
</evidence>
<dbReference type="EMBL" id="BMWW01000007">
    <property type="protein sequence ID" value="GGZ02027.1"/>
    <property type="molecule type" value="Genomic_DNA"/>
</dbReference>
<dbReference type="Proteomes" id="UP000294359">
    <property type="component" value="Chromosome"/>
</dbReference>
<evidence type="ECO:0000313" key="2">
    <source>
        <dbReference type="EMBL" id="QBQ35469.1"/>
    </source>
</evidence>
<keyword evidence="3" id="KW-1185">Reference proteome</keyword>
<reference evidence="2 3" key="2">
    <citation type="submission" date="2019-03" db="EMBL/GenBank/DDBJ databases">
        <title>Draft Genome Sequences of Six Type Strains of the Genus Massilia.</title>
        <authorList>
            <person name="Miess H."/>
            <person name="Frediansyhah A."/>
            <person name="Gross H."/>
        </authorList>
    </citation>
    <scope>NUCLEOTIDE SEQUENCE [LARGE SCALE GENOMIC DNA]</scope>
    <source>
        <strain evidence="2 3">DSM 17505</strain>
    </source>
</reference>
<dbReference type="RefSeq" id="WP_134383708.1">
    <property type="nucleotide sequence ID" value="NZ_BMWW01000007.1"/>
</dbReference>
<reference evidence="1" key="1">
    <citation type="journal article" date="2014" name="Int. J. Syst. Evol. Microbiol.">
        <title>Complete genome sequence of Corynebacterium casei LMG S-19264T (=DSM 44701T), isolated from a smear-ripened cheese.</title>
        <authorList>
            <consortium name="US DOE Joint Genome Institute (JGI-PGF)"/>
            <person name="Walter F."/>
            <person name="Albersmeier A."/>
            <person name="Kalinowski J."/>
            <person name="Ruckert C."/>
        </authorList>
    </citation>
    <scope>NUCLEOTIDE SEQUENCE</scope>
    <source>
        <strain evidence="1">KCTC 12344</strain>
    </source>
</reference>
<evidence type="ECO:0000313" key="1">
    <source>
        <dbReference type="EMBL" id="GGZ02027.1"/>
    </source>
</evidence>
<dbReference type="Proteomes" id="UP000619512">
    <property type="component" value="Unassembled WGS sequence"/>
</dbReference>
<sequence>MIPTMLTRTRFDSAALAGLASIAHPMRETGHWRLTTAGRRVSPRRQVDLVVREGGQARHAIDLADDAGHWQTALDEAFLAPGGRINLAARAAADGCHALLFGAQPDQPLWDSRALQQGDGYACTPMRPGIYRIENTLGTAVGRLRVNYPDPRAIAEGMRLAATPVHAAAGTAIAPADLRIDPGQLLVFGIDAPCRLVVTLEAPDDGPPELAAWREERSRMALERVFGKREC</sequence>
<dbReference type="OrthoDB" id="3218228at2"/>
<protein>
    <recommendedName>
        <fullName evidence="5">HutD family protein</fullName>
    </recommendedName>
</protein>
<accession>A0A4P7BDU3</accession>
<proteinExistence type="predicted"/>
<organism evidence="1 4">
    <name type="scientific">Pseudoduganella plicata</name>
    <dbReference type="NCBI Taxonomy" id="321984"/>
    <lineage>
        <taxon>Bacteria</taxon>
        <taxon>Pseudomonadati</taxon>
        <taxon>Pseudomonadota</taxon>
        <taxon>Betaproteobacteria</taxon>
        <taxon>Burkholderiales</taxon>
        <taxon>Oxalobacteraceae</taxon>
        <taxon>Telluria group</taxon>
        <taxon>Pseudoduganella</taxon>
    </lineage>
</organism>
<evidence type="ECO:0000313" key="4">
    <source>
        <dbReference type="Proteomes" id="UP000619512"/>
    </source>
</evidence>
<gene>
    <name evidence="2" type="ORF">E1742_04285</name>
    <name evidence="1" type="ORF">GCM10007388_39730</name>
</gene>
<evidence type="ECO:0008006" key="5">
    <source>
        <dbReference type="Google" id="ProtNLM"/>
    </source>
</evidence>
<dbReference type="EMBL" id="CP038026">
    <property type="protein sequence ID" value="QBQ35469.1"/>
    <property type="molecule type" value="Genomic_DNA"/>
</dbReference>
<reference evidence="1" key="3">
    <citation type="submission" date="2022-12" db="EMBL/GenBank/DDBJ databases">
        <authorList>
            <person name="Sun Q."/>
            <person name="Kim S."/>
        </authorList>
    </citation>
    <scope>NUCLEOTIDE SEQUENCE</scope>
    <source>
        <strain evidence="1">KCTC 12344</strain>
    </source>
</reference>
<name>A0A4P7BDU3_9BURK</name>
<dbReference type="AlphaFoldDB" id="A0A4P7BDU3"/>